<sequence>MLKIGCCGFPVAQERYFKQFSTIEIQQSFYRTLGVKQVENWRKKAPIYFEFVLKAPQYITHFPNSPTYRRADLPQEKRKYCGGFKLNTVIEQIMETFFDRAAILKAKKFVFQTPASFKPTAENINAMKCFFSYYKDKGIFIWEPRGKEWKPEIIKSICQKLNLVHAVDPFLYGPPVWGDFIYFRMHGNLRNYKYCYSDGELRELLNIAGSSGYIMFNNSEMYKNALRLKEMLKELE</sequence>
<dbReference type="KEGG" id="daw:HS1_002124"/>
<dbReference type="Gene3D" id="3.20.20.410">
    <property type="entry name" value="Protein of unknown function UPF0759"/>
    <property type="match status" value="1"/>
</dbReference>
<proteinExistence type="predicted"/>
<dbReference type="Pfam" id="PF01904">
    <property type="entry name" value="DUF72"/>
    <property type="match status" value="1"/>
</dbReference>
<accession>A0A7U4QM67</accession>
<name>A0A7U4QM67_DESA2</name>
<dbReference type="OrthoDB" id="9780310at2"/>
<organism evidence="1 2">
    <name type="scientific">Desulfofervidus auxilii</name>
    <dbReference type="NCBI Taxonomy" id="1621989"/>
    <lineage>
        <taxon>Bacteria</taxon>
        <taxon>Pseudomonadati</taxon>
        <taxon>Thermodesulfobacteriota</taxon>
        <taxon>Candidatus Desulfofervidia</taxon>
        <taxon>Candidatus Desulfofervidales</taxon>
        <taxon>Candidatus Desulfofervidaceae</taxon>
        <taxon>Candidatus Desulfofervidus</taxon>
    </lineage>
</organism>
<dbReference type="AlphaFoldDB" id="A0A7U4QM67"/>
<dbReference type="RefSeq" id="WP_066065152.1">
    <property type="nucleotide sequence ID" value="NZ_CP013015.1"/>
</dbReference>
<dbReference type="PANTHER" id="PTHR30348:SF4">
    <property type="entry name" value="DUF72 DOMAIN-CONTAINING PROTEIN"/>
    <property type="match status" value="1"/>
</dbReference>
<gene>
    <name evidence="1" type="ORF">HS1_002124</name>
</gene>
<reference evidence="1 2" key="1">
    <citation type="submission" date="2015-10" db="EMBL/GenBank/DDBJ databases">
        <title>Candidatus Desulfofervidus auxilii, a hydrogenotrophic sulfate-reducing bacterium involved in the thermophilic anaerobic oxidation of methane.</title>
        <authorList>
            <person name="Krukenberg V."/>
            <person name="Richter M."/>
            <person name="Wegener G."/>
        </authorList>
    </citation>
    <scope>NUCLEOTIDE SEQUENCE [LARGE SCALE GENOMIC DNA]</scope>
    <source>
        <strain evidence="1 2">HS1</strain>
    </source>
</reference>
<evidence type="ECO:0000313" key="2">
    <source>
        <dbReference type="Proteomes" id="UP000070560"/>
    </source>
</evidence>
<dbReference type="SUPFAM" id="SSF117396">
    <property type="entry name" value="TM1631-like"/>
    <property type="match status" value="1"/>
</dbReference>
<evidence type="ECO:0000313" key="1">
    <source>
        <dbReference type="EMBL" id="AMM41910.1"/>
    </source>
</evidence>
<dbReference type="EMBL" id="CP013015">
    <property type="protein sequence ID" value="AMM41910.1"/>
    <property type="molecule type" value="Genomic_DNA"/>
</dbReference>
<dbReference type="PANTHER" id="PTHR30348">
    <property type="entry name" value="UNCHARACTERIZED PROTEIN YECE"/>
    <property type="match status" value="1"/>
</dbReference>
<dbReference type="InterPro" id="IPR002763">
    <property type="entry name" value="DUF72"/>
</dbReference>
<dbReference type="Proteomes" id="UP000070560">
    <property type="component" value="Chromosome"/>
</dbReference>
<protein>
    <submittedName>
        <fullName evidence="1">Protein containing DUF72</fullName>
    </submittedName>
</protein>
<keyword evidence="2" id="KW-1185">Reference proteome</keyword>
<dbReference type="InterPro" id="IPR036520">
    <property type="entry name" value="UPF0759_sf"/>
</dbReference>